<dbReference type="InterPro" id="IPR002878">
    <property type="entry name" value="ChsH2_C"/>
</dbReference>
<feature type="domain" description="ChsH2 rubredoxin-like zinc ribbon" evidence="2">
    <location>
        <begin position="19"/>
        <end position="54"/>
    </location>
</feature>
<dbReference type="PANTHER" id="PTHR34075:SF5">
    <property type="entry name" value="BLR3430 PROTEIN"/>
    <property type="match status" value="1"/>
</dbReference>
<organism evidence="3 4">
    <name type="scientific">Jiangella asiatica</name>
    <dbReference type="NCBI Taxonomy" id="2530372"/>
    <lineage>
        <taxon>Bacteria</taxon>
        <taxon>Bacillati</taxon>
        <taxon>Actinomycetota</taxon>
        <taxon>Actinomycetes</taxon>
        <taxon>Jiangellales</taxon>
        <taxon>Jiangellaceae</taxon>
        <taxon>Jiangella</taxon>
    </lineage>
</organism>
<dbReference type="SUPFAM" id="SSF50249">
    <property type="entry name" value="Nucleic acid-binding proteins"/>
    <property type="match status" value="1"/>
</dbReference>
<dbReference type="EMBL" id="SMKZ01000047">
    <property type="protein sequence ID" value="TDE00667.1"/>
    <property type="molecule type" value="Genomic_DNA"/>
</dbReference>
<evidence type="ECO:0008006" key="5">
    <source>
        <dbReference type="Google" id="ProtNLM"/>
    </source>
</evidence>
<sequence length="144" mass="16026">MSDGGFVRPVRTEVNRGFWEGVDDGVLRVQRCLGCGELRYPPASRCPRCLDAEWTWQPVSGRGEVLSYVVVHQRYHPAWSDRVPYNVVLVQLDEGPRLISNVLPLSGADLRVGMAVRVVFDDEDGVRVPRFVSTDGTDGATEPN</sequence>
<protein>
    <recommendedName>
        <fullName evidence="5">Zn-ribbon domain-containing OB-fold protein</fullName>
    </recommendedName>
</protein>
<comment type="caution">
    <text evidence="3">The sequence shown here is derived from an EMBL/GenBank/DDBJ whole genome shotgun (WGS) entry which is preliminary data.</text>
</comment>
<evidence type="ECO:0000259" key="1">
    <source>
        <dbReference type="Pfam" id="PF01796"/>
    </source>
</evidence>
<dbReference type="OrthoDB" id="7470921at2"/>
<dbReference type="InParanoid" id="A0A4R5CMW6"/>
<reference evidence="3 4" key="1">
    <citation type="submission" date="2019-03" db="EMBL/GenBank/DDBJ databases">
        <title>Draft genome sequences of novel Actinobacteria.</title>
        <authorList>
            <person name="Sahin N."/>
            <person name="Ay H."/>
            <person name="Saygin H."/>
        </authorList>
    </citation>
    <scope>NUCLEOTIDE SEQUENCE [LARGE SCALE GENOMIC DNA]</scope>
    <source>
        <strain evidence="3 4">5K138</strain>
    </source>
</reference>
<accession>A0A4R5CMW6</accession>
<dbReference type="RefSeq" id="WP_131899578.1">
    <property type="nucleotide sequence ID" value="NZ_SMKZ01000047.1"/>
</dbReference>
<dbReference type="Gene3D" id="6.10.30.10">
    <property type="match status" value="1"/>
</dbReference>
<feature type="domain" description="ChsH2 C-terminal OB-fold" evidence="1">
    <location>
        <begin position="56"/>
        <end position="121"/>
    </location>
</feature>
<evidence type="ECO:0000259" key="2">
    <source>
        <dbReference type="Pfam" id="PF12172"/>
    </source>
</evidence>
<dbReference type="InterPro" id="IPR022002">
    <property type="entry name" value="ChsH2_Znr"/>
</dbReference>
<dbReference type="Proteomes" id="UP000294739">
    <property type="component" value="Unassembled WGS sequence"/>
</dbReference>
<evidence type="ECO:0000313" key="4">
    <source>
        <dbReference type="Proteomes" id="UP000294739"/>
    </source>
</evidence>
<proteinExistence type="predicted"/>
<dbReference type="Pfam" id="PF01796">
    <property type="entry name" value="OB_ChsH2_C"/>
    <property type="match status" value="1"/>
</dbReference>
<dbReference type="AlphaFoldDB" id="A0A4R5CMW6"/>
<dbReference type="InterPro" id="IPR052513">
    <property type="entry name" value="Thioester_dehydratase-like"/>
</dbReference>
<name>A0A4R5CMW6_9ACTN</name>
<gene>
    <name evidence="3" type="ORF">E1269_24715</name>
</gene>
<dbReference type="PANTHER" id="PTHR34075">
    <property type="entry name" value="BLR3430 PROTEIN"/>
    <property type="match status" value="1"/>
</dbReference>
<keyword evidence="4" id="KW-1185">Reference proteome</keyword>
<evidence type="ECO:0000313" key="3">
    <source>
        <dbReference type="EMBL" id="TDE00667.1"/>
    </source>
</evidence>
<dbReference type="Pfam" id="PF12172">
    <property type="entry name" value="zf-ChsH2"/>
    <property type="match status" value="1"/>
</dbReference>
<dbReference type="InterPro" id="IPR012340">
    <property type="entry name" value="NA-bd_OB-fold"/>
</dbReference>